<comment type="function">
    <text evidence="9">Promotes matrix assembly and cell adhesiveness. Plays a role in spinal cord formation by regulating the proliferation and differentiation of neural stem cells.</text>
</comment>
<gene>
    <name evidence="17 18 19" type="primary">VIT</name>
</gene>
<dbReference type="Pfam" id="PF03815">
    <property type="entry name" value="LCCL"/>
    <property type="match status" value="1"/>
</dbReference>
<organism evidence="16 18">
    <name type="scientific">Hipposideros armiger</name>
    <name type="common">Great Himalayan leaf-nosed bat</name>
    <dbReference type="NCBI Taxonomy" id="186990"/>
    <lineage>
        <taxon>Eukaryota</taxon>
        <taxon>Metazoa</taxon>
        <taxon>Chordata</taxon>
        <taxon>Craniata</taxon>
        <taxon>Vertebrata</taxon>
        <taxon>Euteleostomi</taxon>
        <taxon>Mammalia</taxon>
        <taxon>Eutheria</taxon>
        <taxon>Laurasiatheria</taxon>
        <taxon>Chiroptera</taxon>
        <taxon>Yinpterochiroptera</taxon>
        <taxon>Rhinolophoidea</taxon>
        <taxon>Hipposideridae</taxon>
        <taxon>Hipposideros</taxon>
    </lineage>
</organism>
<sequence>MGIVVLTMKASVIEMFLVLLVTGIHSNKETTKKIKRPKFNVPQINCDVKAGKIVNPEFVVKCPAGCQDPKYHVYGTDVYASYSSMCAAAVHSGVLDNSGGKILVQKIAGQSGYRGTYSNGVQSLSLPRWRESFVVSEGKPQKGVTYPSALTYSSPKSPAAKAGETTKAYQKPSVPGTTTPPVTLMQVPGTSPAEAVHTTLPRPSPSTGSPTSSPRPQPVGQRSRELDLWSTITSTSNQNSPRTNPGEMDLWKPGSVLLDAGFVPKEELSTQSLEPVSQGDPNCKVDLSFLIDGSASIGKRRFRIQKQFLADVAQALDIGPAGPLMGVVQYGDNPATQFNLKTHMNSQDVKAAIEKITQRGGLSNAGRAISSVTKNFFSKANGNRGSAPNVAVVMVDGWPTDKVEEASRVARESGINIFFITIEGAVETEKQYMMEPNFANKAVCRTNGFYSLSVQSWFSLHKSVQPLVKRVCDTERLACSKTCFNSADIGFVIDGSSSVGTGNFRTVLQLVANLSKEFEISDTDTRIGAVQYTYEQRLEFGFEAYSTKPDILNAIKRVGYWSGGTSTGAAINYALEQLFQKSKPNKRKLMILITDGRSYDDVRIPAMAAHHKGVITYAIGVAWAAQDELEVIASHPAKDHAFFVDEFDNLYKSVPKVIQNICTEFNSQPRN</sequence>
<keyword evidence="3" id="KW-0272">Extracellular matrix</keyword>
<keyword evidence="2" id="KW-0964">Secreted</keyword>
<evidence type="ECO:0000313" key="18">
    <source>
        <dbReference type="RefSeq" id="XP_019503316.1"/>
    </source>
</evidence>
<dbReference type="SMART" id="SM00603">
    <property type="entry name" value="LCCL"/>
    <property type="match status" value="1"/>
</dbReference>
<reference evidence="17 18" key="1">
    <citation type="submission" date="2025-04" db="UniProtKB">
        <authorList>
            <consortium name="RefSeq"/>
        </authorList>
    </citation>
    <scope>IDENTIFICATION</scope>
    <source>
        <tissue evidence="17 18">Muscle</tissue>
    </source>
</reference>
<feature type="compositionally biased region" description="Low complexity" evidence="12">
    <location>
        <begin position="198"/>
        <end position="214"/>
    </location>
</feature>
<evidence type="ECO:0000256" key="7">
    <source>
        <dbReference type="ARBA" id="ARBA00023157"/>
    </source>
</evidence>
<dbReference type="GO" id="GO:0005614">
    <property type="term" value="C:interstitial matrix"/>
    <property type="evidence" value="ECO:0007669"/>
    <property type="project" value="TreeGrafter"/>
</dbReference>
<dbReference type="RefSeq" id="XP_019503316.1">
    <property type="nucleotide sequence ID" value="XM_019647771.1"/>
</dbReference>
<keyword evidence="4 13" id="KW-0732">Signal</keyword>
<dbReference type="Pfam" id="PF00092">
    <property type="entry name" value="VWA"/>
    <property type="match status" value="2"/>
</dbReference>
<dbReference type="GO" id="GO:0010811">
    <property type="term" value="P:positive regulation of cell-substrate adhesion"/>
    <property type="evidence" value="ECO:0007669"/>
    <property type="project" value="TreeGrafter"/>
</dbReference>
<feature type="compositionally biased region" description="Low complexity" evidence="12">
    <location>
        <begin position="172"/>
        <end position="183"/>
    </location>
</feature>
<evidence type="ECO:0000256" key="4">
    <source>
        <dbReference type="ARBA" id="ARBA00022729"/>
    </source>
</evidence>
<dbReference type="PANTHER" id="PTHR24020:SF23">
    <property type="entry name" value="VITRIN"/>
    <property type="match status" value="1"/>
</dbReference>
<evidence type="ECO:0000313" key="16">
    <source>
        <dbReference type="Proteomes" id="UP000694851"/>
    </source>
</evidence>
<evidence type="ECO:0000313" key="17">
    <source>
        <dbReference type="RefSeq" id="XP_019503315.1"/>
    </source>
</evidence>
<accession>A0A8B7RQE9</accession>
<dbReference type="AlphaFoldDB" id="A0A8B7RQE9"/>
<dbReference type="PRINTS" id="PR00453">
    <property type="entry name" value="VWFADOMAIN"/>
</dbReference>
<keyword evidence="7" id="KW-1015">Disulfide bond</keyword>
<keyword evidence="6" id="KW-0524">Neurogenesis</keyword>
<dbReference type="FunFam" id="2.170.130.20:FF:000001">
    <property type="entry name" value="Cysteine-rich secretory protein LCCL domain-containing 1"/>
    <property type="match status" value="1"/>
</dbReference>
<dbReference type="OrthoDB" id="441660at2759"/>
<dbReference type="SUPFAM" id="SSF53300">
    <property type="entry name" value="vWA-like"/>
    <property type="match status" value="2"/>
</dbReference>
<feature type="domain" description="VWFA" evidence="14">
    <location>
        <begin position="286"/>
        <end position="471"/>
    </location>
</feature>
<dbReference type="PROSITE" id="PS50820">
    <property type="entry name" value="LCCL"/>
    <property type="match status" value="1"/>
</dbReference>
<feature type="domain" description="VWFA" evidence="14">
    <location>
        <begin position="488"/>
        <end position="661"/>
    </location>
</feature>
<evidence type="ECO:0000256" key="12">
    <source>
        <dbReference type="SAM" id="MobiDB-lite"/>
    </source>
</evidence>
<evidence type="ECO:0000256" key="2">
    <source>
        <dbReference type="ARBA" id="ARBA00022525"/>
    </source>
</evidence>
<evidence type="ECO:0000256" key="8">
    <source>
        <dbReference type="ARBA" id="ARBA00023180"/>
    </source>
</evidence>
<dbReference type="SMART" id="SM00327">
    <property type="entry name" value="VWA"/>
    <property type="match status" value="2"/>
</dbReference>
<evidence type="ECO:0000256" key="5">
    <source>
        <dbReference type="ARBA" id="ARBA00022737"/>
    </source>
</evidence>
<dbReference type="PROSITE" id="PS50234">
    <property type="entry name" value="VWFA"/>
    <property type="match status" value="2"/>
</dbReference>
<name>A0A8B7RQE9_HIPAR</name>
<evidence type="ECO:0000256" key="11">
    <source>
        <dbReference type="ARBA" id="ARBA00073850"/>
    </source>
</evidence>
<dbReference type="InterPro" id="IPR004043">
    <property type="entry name" value="LCCL"/>
</dbReference>
<dbReference type="KEGG" id="hai:109385447"/>
<evidence type="ECO:0000256" key="3">
    <source>
        <dbReference type="ARBA" id="ARBA00022530"/>
    </source>
</evidence>
<dbReference type="GeneID" id="109385447"/>
<dbReference type="SUPFAM" id="SSF69848">
    <property type="entry name" value="LCCL domain"/>
    <property type="match status" value="1"/>
</dbReference>
<dbReference type="CTD" id="5212"/>
<dbReference type="RefSeq" id="XP_019503315.1">
    <property type="nucleotide sequence ID" value="XM_019647770.1"/>
</dbReference>
<protein>
    <recommendedName>
        <fullName evidence="11">Vitrin</fullName>
    </recommendedName>
</protein>
<keyword evidence="8" id="KW-0325">Glycoprotein</keyword>
<evidence type="ECO:0000256" key="9">
    <source>
        <dbReference type="ARBA" id="ARBA00060310"/>
    </source>
</evidence>
<dbReference type="InterPro" id="IPR036465">
    <property type="entry name" value="vWFA_dom_sf"/>
</dbReference>
<dbReference type="CDD" id="cd01472">
    <property type="entry name" value="vWA_collagen"/>
    <property type="match status" value="1"/>
</dbReference>
<proteinExistence type="predicted"/>
<dbReference type="Proteomes" id="UP000694851">
    <property type="component" value="Unplaced"/>
</dbReference>
<dbReference type="FunFam" id="3.40.50.410:FF:000009">
    <property type="entry name" value="Putative vitrin"/>
    <property type="match status" value="1"/>
</dbReference>
<evidence type="ECO:0000256" key="6">
    <source>
        <dbReference type="ARBA" id="ARBA00022902"/>
    </source>
</evidence>
<evidence type="ECO:0000313" key="19">
    <source>
        <dbReference type="RefSeq" id="XP_019503317.1"/>
    </source>
</evidence>
<dbReference type="PANTHER" id="PTHR24020">
    <property type="entry name" value="COLLAGEN ALPHA"/>
    <property type="match status" value="1"/>
</dbReference>
<evidence type="ECO:0000259" key="14">
    <source>
        <dbReference type="PROSITE" id="PS50234"/>
    </source>
</evidence>
<comment type="subcellular location">
    <subcellularLocation>
        <location evidence="1">Secreted</location>
        <location evidence="1">Extracellular space</location>
        <location evidence="1">Extracellular matrix</location>
    </subcellularLocation>
</comment>
<evidence type="ECO:0000256" key="1">
    <source>
        <dbReference type="ARBA" id="ARBA00004498"/>
    </source>
</evidence>
<feature type="domain" description="LCCL" evidence="15">
    <location>
        <begin position="40"/>
        <end position="133"/>
    </location>
</feature>
<dbReference type="GO" id="GO:0007399">
    <property type="term" value="P:nervous system development"/>
    <property type="evidence" value="ECO:0007669"/>
    <property type="project" value="UniProtKB-KW"/>
</dbReference>
<feature type="chain" id="PRO_5044664687" description="Vitrin" evidence="13">
    <location>
        <begin position="27"/>
        <end position="671"/>
    </location>
</feature>
<dbReference type="Gene3D" id="3.40.50.410">
    <property type="entry name" value="von Willebrand factor, type A domain"/>
    <property type="match status" value="2"/>
</dbReference>
<dbReference type="InterPro" id="IPR036609">
    <property type="entry name" value="LCCL_sf"/>
</dbReference>
<comment type="subunit">
    <text evidence="10">Binds dermatan sulfate and chondroitin sulfate.</text>
</comment>
<dbReference type="GO" id="GO:0030198">
    <property type="term" value="P:extracellular matrix organization"/>
    <property type="evidence" value="ECO:0007669"/>
    <property type="project" value="TreeGrafter"/>
</dbReference>
<dbReference type="InterPro" id="IPR050525">
    <property type="entry name" value="ECM_Assembly_Org"/>
</dbReference>
<dbReference type="RefSeq" id="XP_019503317.1">
    <property type="nucleotide sequence ID" value="XM_019647772.1"/>
</dbReference>
<keyword evidence="16" id="KW-1185">Reference proteome</keyword>
<dbReference type="InterPro" id="IPR002035">
    <property type="entry name" value="VWF_A"/>
</dbReference>
<dbReference type="Gene3D" id="2.170.130.20">
    <property type="entry name" value="LCCL-like domain"/>
    <property type="match status" value="1"/>
</dbReference>
<feature type="signal peptide" evidence="13">
    <location>
        <begin position="1"/>
        <end position="26"/>
    </location>
</feature>
<evidence type="ECO:0000259" key="15">
    <source>
        <dbReference type="PROSITE" id="PS50820"/>
    </source>
</evidence>
<dbReference type="FunFam" id="3.40.50.410:FF:000025">
    <property type="entry name" value="Vitrin"/>
    <property type="match status" value="1"/>
</dbReference>
<evidence type="ECO:0000256" key="10">
    <source>
        <dbReference type="ARBA" id="ARBA00063385"/>
    </source>
</evidence>
<feature type="region of interest" description="Disordered" evidence="12">
    <location>
        <begin position="140"/>
        <end position="224"/>
    </location>
</feature>
<evidence type="ECO:0000256" key="13">
    <source>
        <dbReference type="SAM" id="SignalP"/>
    </source>
</evidence>
<keyword evidence="5" id="KW-0677">Repeat</keyword>